<comment type="subcellular location">
    <subcellularLocation>
        <location evidence="9">Cell membrane</location>
        <topology evidence="9">Multi-pass membrane protein</topology>
    </subcellularLocation>
    <subcellularLocation>
        <location evidence="1">Membrane</location>
        <topology evidence="1">Multi-pass membrane protein</topology>
    </subcellularLocation>
</comment>
<keyword evidence="9" id="KW-1003">Cell membrane</keyword>
<feature type="chain" id="PRO_5028484065" description="Olfactory receptor" evidence="10">
    <location>
        <begin position="24"/>
        <end position="366"/>
    </location>
</feature>
<dbReference type="RefSeq" id="XP_030046139.1">
    <property type="nucleotide sequence ID" value="XM_030190279.1"/>
</dbReference>
<feature type="transmembrane region" description="Helical" evidence="9">
    <location>
        <begin position="292"/>
        <end position="314"/>
    </location>
</feature>
<dbReference type="PANTHER" id="PTHR48018">
    <property type="entry name" value="OLFACTORY RECEPTOR"/>
    <property type="match status" value="1"/>
</dbReference>
<dbReference type="FunFam" id="1.20.1070.10:FF:000003">
    <property type="entry name" value="Olfactory receptor"/>
    <property type="match status" value="1"/>
</dbReference>
<feature type="transmembrane region" description="Helical" evidence="9">
    <location>
        <begin position="251"/>
        <end position="280"/>
    </location>
</feature>
<dbReference type="PROSITE" id="PS50262">
    <property type="entry name" value="G_PROTEIN_RECEP_F1_2"/>
    <property type="match status" value="1"/>
</dbReference>
<keyword evidence="3 9" id="KW-1133">Transmembrane helix</keyword>
<dbReference type="GeneID" id="115460508"/>
<dbReference type="InParanoid" id="A0A6P7X7F4"/>
<comment type="similarity">
    <text evidence="8">Belongs to the G-protein coupled receptor 1 family.</text>
</comment>
<keyword evidence="5 9" id="KW-0472">Membrane</keyword>
<dbReference type="AlphaFoldDB" id="A0A6P7X7F4"/>
<evidence type="ECO:0000259" key="11">
    <source>
        <dbReference type="PROSITE" id="PS50262"/>
    </source>
</evidence>
<feature type="transmembrane region" description="Helical" evidence="9">
    <location>
        <begin position="186"/>
        <end position="212"/>
    </location>
</feature>
<dbReference type="PROSITE" id="PS00237">
    <property type="entry name" value="G_PROTEIN_RECEP_F1_1"/>
    <property type="match status" value="1"/>
</dbReference>
<dbReference type="InterPro" id="IPR000725">
    <property type="entry name" value="Olfact_rcpt"/>
</dbReference>
<evidence type="ECO:0000313" key="13">
    <source>
        <dbReference type="RefSeq" id="XP_030046139.1"/>
    </source>
</evidence>
<protein>
    <recommendedName>
        <fullName evidence="9">Olfactory receptor</fullName>
    </recommendedName>
</protein>
<evidence type="ECO:0000256" key="3">
    <source>
        <dbReference type="ARBA" id="ARBA00022989"/>
    </source>
</evidence>
<evidence type="ECO:0000256" key="10">
    <source>
        <dbReference type="SAM" id="SignalP"/>
    </source>
</evidence>
<feature type="transmembrane region" description="Helical" evidence="9">
    <location>
        <begin position="114"/>
        <end position="132"/>
    </location>
</feature>
<dbReference type="Proteomes" id="UP000515156">
    <property type="component" value="Chromosome 1"/>
</dbReference>
<evidence type="ECO:0000256" key="5">
    <source>
        <dbReference type="ARBA" id="ARBA00023136"/>
    </source>
</evidence>
<dbReference type="FunCoup" id="A0A6P7X7F4">
    <property type="interactions" value="390"/>
</dbReference>
<keyword evidence="10" id="KW-0732">Signal</keyword>
<keyword evidence="4 8" id="KW-0297">G-protein coupled receptor</keyword>
<dbReference type="InterPro" id="IPR000276">
    <property type="entry name" value="GPCR_Rhodpsn"/>
</dbReference>
<keyword evidence="2 8" id="KW-0812">Transmembrane</keyword>
<evidence type="ECO:0000256" key="4">
    <source>
        <dbReference type="ARBA" id="ARBA00023040"/>
    </source>
</evidence>
<organism evidence="12 13">
    <name type="scientific">Microcaecilia unicolor</name>
    <dbReference type="NCBI Taxonomy" id="1415580"/>
    <lineage>
        <taxon>Eukaryota</taxon>
        <taxon>Metazoa</taxon>
        <taxon>Chordata</taxon>
        <taxon>Craniata</taxon>
        <taxon>Vertebrata</taxon>
        <taxon>Euteleostomi</taxon>
        <taxon>Amphibia</taxon>
        <taxon>Gymnophiona</taxon>
        <taxon>Siphonopidae</taxon>
        <taxon>Microcaecilia</taxon>
    </lineage>
</organism>
<feature type="transmembrane region" description="Helical" evidence="9">
    <location>
        <begin position="152"/>
        <end position="174"/>
    </location>
</feature>
<gene>
    <name evidence="13" type="primary">LOC115460508</name>
</gene>
<evidence type="ECO:0000256" key="9">
    <source>
        <dbReference type="RuleBase" id="RU363047"/>
    </source>
</evidence>
<dbReference type="Pfam" id="PF13853">
    <property type="entry name" value="7tm_4"/>
    <property type="match status" value="1"/>
</dbReference>
<reference evidence="13" key="1">
    <citation type="submission" date="2025-08" db="UniProtKB">
        <authorList>
            <consortium name="RefSeq"/>
        </authorList>
    </citation>
    <scope>IDENTIFICATION</scope>
</reference>
<accession>A0A6P7X7F4</accession>
<keyword evidence="12" id="KW-1185">Reference proteome</keyword>
<name>A0A6P7X7F4_9AMPH</name>
<evidence type="ECO:0000256" key="1">
    <source>
        <dbReference type="ARBA" id="ARBA00004141"/>
    </source>
</evidence>
<dbReference type="PRINTS" id="PR00237">
    <property type="entry name" value="GPCRRHODOPSN"/>
</dbReference>
<feature type="signal peptide" evidence="10">
    <location>
        <begin position="1"/>
        <end position="23"/>
    </location>
</feature>
<dbReference type="OrthoDB" id="9889152at2759"/>
<dbReference type="Gene3D" id="1.20.1070.10">
    <property type="entry name" value="Rhodopsin 7-helix transmembrane proteins"/>
    <property type="match status" value="1"/>
</dbReference>
<dbReference type="PRINTS" id="PR00245">
    <property type="entry name" value="OLFACTORYR"/>
</dbReference>
<dbReference type="KEGG" id="muo:115460508"/>
<keyword evidence="9" id="KW-0552">Olfaction</keyword>
<keyword evidence="7 8" id="KW-0807">Transducer</keyword>
<feature type="transmembrane region" description="Helical" evidence="9">
    <location>
        <begin position="79"/>
        <end position="102"/>
    </location>
</feature>
<evidence type="ECO:0000256" key="7">
    <source>
        <dbReference type="ARBA" id="ARBA00023224"/>
    </source>
</evidence>
<dbReference type="InterPro" id="IPR017452">
    <property type="entry name" value="GPCR_Rhodpsn_7TM"/>
</dbReference>
<keyword evidence="9" id="KW-0716">Sensory transduction</keyword>
<keyword evidence="6 8" id="KW-0675">Receptor</keyword>
<proteinExistence type="inferred from homology"/>
<dbReference type="GO" id="GO:0005886">
    <property type="term" value="C:plasma membrane"/>
    <property type="evidence" value="ECO:0007669"/>
    <property type="project" value="UniProtKB-SubCell"/>
</dbReference>
<dbReference type="CDD" id="cd15230">
    <property type="entry name" value="7tmA_OR5-like"/>
    <property type="match status" value="1"/>
</dbReference>
<sequence>MAVFTTAVGLFLVALIHYTPYQTQRGCEGAATVDLNIFSSSTDSRSQMMALTNSIEWKNRTSVTEFLFAGLTDDSSLQILLFIFFLHVYIITLLGNIGIILLIRVAPRLHTPMYFFLSHLSFIDVCYSSTITPNSLSNLLKDQKIISINGCATQLCVFTFCGSAESLLLGVMAYDRYVAVCNPLQYILIINKTLCIQLVTSAYIVSLCNALIHTVCTFHLSFCGSNVINHFYCDVPPLLELSCSDTSVNELILIVVVGFTAILSLLTILISYTYILINILRIDSTKGRLKTFSTCSSHFTAVAILYGTVIFMYLRPNSSYSNHDKVVSVFYTVVIPMLNPLIYSLRNQEVKGALRKELSIKIHLAS</sequence>
<evidence type="ECO:0000313" key="12">
    <source>
        <dbReference type="Proteomes" id="UP000515156"/>
    </source>
</evidence>
<dbReference type="GO" id="GO:0004984">
    <property type="term" value="F:olfactory receptor activity"/>
    <property type="evidence" value="ECO:0007669"/>
    <property type="project" value="InterPro"/>
</dbReference>
<evidence type="ECO:0000256" key="2">
    <source>
        <dbReference type="ARBA" id="ARBA00022692"/>
    </source>
</evidence>
<dbReference type="GO" id="GO:0004930">
    <property type="term" value="F:G protein-coupled receptor activity"/>
    <property type="evidence" value="ECO:0007669"/>
    <property type="project" value="UniProtKB-KW"/>
</dbReference>
<feature type="domain" description="G-protein coupled receptors family 1 profile" evidence="11">
    <location>
        <begin position="95"/>
        <end position="343"/>
    </location>
</feature>
<feature type="transmembrane region" description="Helical" evidence="9">
    <location>
        <begin position="326"/>
        <end position="345"/>
    </location>
</feature>
<evidence type="ECO:0000256" key="8">
    <source>
        <dbReference type="RuleBase" id="RU000688"/>
    </source>
</evidence>
<evidence type="ECO:0000256" key="6">
    <source>
        <dbReference type="ARBA" id="ARBA00023170"/>
    </source>
</evidence>
<dbReference type="SUPFAM" id="SSF81321">
    <property type="entry name" value="Family A G protein-coupled receptor-like"/>
    <property type="match status" value="1"/>
</dbReference>